<dbReference type="Proteomes" id="UP000478052">
    <property type="component" value="Unassembled WGS sequence"/>
</dbReference>
<reference evidence="2 3" key="1">
    <citation type="submission" date="2019-08" db="EMBL/GenBank/DDBJ databases">
        <title>Whole genome of Aphis craccivora.</title>
        <authorList>
            <person name="Voronova N.V."/>
            <person name="Shulinski R.S."/>
            <person name="Bandarenka Y.V."/>
            <person name="Zhorov D.G."/>
            <person name="Warner D."/>
        </authorList>
    </citation>
    <scope>NUCLEOTIDE SEQUENCE [LARGE SCALE GENOMIC DNA]</scope>
    <source>
        <strain evidence="2">180601</strain>
        <tissue evidence="2">Whole Body</tissue>
    </source>
</reference>
<protein>
    <submittedName>
        <fullName evidence="2">Uncharacterized protein</fullName>
    </submittedName>
</protein>
<name>A0A6G0YGM4_APHCR</name>
<organism evidence="2 3">
    <name type="scientific">Aphis craccivora</name>
    <name type="common">Cowpea aphid</name>
    <dbReference type="NCBI Taxonomy" id="307492"/>
    <lineage>
        <taxon>Eukaryota</taxon>
        <taxon>Metazoa</taxon>
        <taxon>Ecdysozoa</taxon>
        <taxon>Arthropoda</taxon>
        <taxon>Hexapoda</taxon>
        <taxon>Insecta</taxon>
        <taxon>Pterygota</taxon>
        <taxon>Neoptera</taxon>
        <taxon>Paraneoptera</taxon>
        <taxon>Hemiptera</taxon>
        <taxon>Sternorrhyncha</taxon>
        <taxon>Aphidomorpha</taxon>
        <taxon>Aphidoidea</taxon>
        <taxon>Aphididae</taxon>
        <taxon>Aphidini</taxon>
        <taxon>Aphis</taxon>
        <taxon>Aphis</taxon>
    </lineage>
</organism>
<dbReference type="EMBL" id="VUJU01004176">
    <property type="protein sequence ID" value="KAF0755324.1"/>
    <property type="molecule type" value="Genomic_DNA"/>
</dbReference>
<evidence type="ECO:0000256" key="1">
    <source>
        <dbReference type="SAM" id="MobiDB-lite"/>
    </source>
</evidence>
<sequence>MAMAEATSSPPTNDGGNSGEGSGESGGALVRLPSVCARDSASSKPGVRFIVISPLVDIFATYNHLLLFSCILLSFVVVDDIHFRFGGANGEACKCRAGRSIHRCGPAVVYWRCHWNRVYVAEYVTNWFLNKYPQLVDSFKSPKNSNWIDFVSKGNLKIPSDNLFQAVQIIEKHFKN</sequence>
<accession>A0A6G0YGM4</accession>
<evidence type="ECO:0000313" key="2">
    <source>
        <dbReference type="EMBL" id="KAF0755324.1"/>
    </source>
</evidence>
<comment type="caution">
    <text evidence="2">The sequence shown here is derived from an EMBL/GenBank/DDBJ whole genome shotgun (WGS) entry which is preliminary data.</text>
</comment>
<feature type="compositionally biased region" description="Gly residues" evidence="1">
    <location>
        <begin position="16"/>
        <end position="25"/>
    </location>
</feature>
<proteinExistence type="predicted"/>
<dbReference type="AlphaFoldDB" id="A0A6G0YGM4"/>
<feature type="compositionally biased region" description="Polar residues" evidence="1">
    <location>
        <begin position="1"/>
        <end position="14"/>
    </location>
</feature>
<feature type="region of interest" description="Disordered" evidence="1">
    <location>
        <begin position="1"/>
        <end position="25"/>
    </location>
</feature>
<keyword evidence="3" id="KW-1185">Reference proteome</keyword>
<gene>
    <name evidence="2" type="ORF">FWK35_00029083</name>
</gene>
<evidence type="ECO:0000313" key="3">
    <source>
        <dbReference type="Proteomes" id="UP000478052"/>
    </source>
</evidence>
<dbReference type="OrthoDB" id="6610564at2759"/>